<keyword evidence="3" id="KW-1185">Reference proteome</keyword>
<keyword evidence="1" id="KW-0812">Transmembrane</keyword>
<name>A0ABT8ZXP7_9SPHN</name>
<accession>A0ABT8ZXP7</accession>
<sequence>MTSPQTDPRPSKINFWLCLAIGLFGALSSKVFDHFVPHPDLATRIFIAVVGAAAATALLIWGIWKFIRA</sequence>
<proteinExistence type="predicted"/>
<feature type="transmembrane region" description="Helical" evidence="1">
    <location>
        <begin position="12"/>
        <end position="29"/>
    </location>
</feature>
<dbReference type="Proteomes" id="UP001176468">
    <property type="component" value="Unassembled WGS sequence"/>
</dbReference>
<dbReference type="EMBL" id="JAUQSZ010000005">
    <property type="protein sequence ID" value="MDO7842355.1"/>
    <property type="molecule type" value="Genomic_DNA"/>
</dbReference>
<protein>
    <recommendedName>
        <fullName evidence="4">DUF2970 domain-containing protein</fullName>
    </recommendedName>
</protein>
<evidence type="ECO:0008006" key="4">
    <source>
        <dbReference type="Google" id="ProtNLM"/>
    </source>
</evidence>
<gene>
    <name evidence="2" type="ORF">Q5H94_08450</name>
</gene>
<evidence type="ECO:0000256" key="1">
    <source>
        <dbReference type="SAM" id="Phobius"/>
    </source>
</evidence>
<dbReference type="RefSeq" id="WP_304560824.1">
    <property type="nucleotide sequence ID" value="NZ_JAUQSZ010000005.1"/>
</dbReference>
<evidence type="ECO:0000313" key="3">
    <source>
        <dbReference type="Proteomes" id="UP001176468"/>
    </source>
</evidence>
<evidence type="ECO:0000313" key="2">
    <source>
        <dbReference type="EMBL" id="MDO7842355.1"/>
    </source>
</evidence>
<organism evidence="2 3">
    <name type="scientific">Sphingomonas immobilis</name>
    <dbReference type="NCBI Taxonomy" id="3063997"/>
    <lineage>
        <taxon>Bacteria</taxon>
        <taxon>Pseudomonadati</taxon>
        <taxon>Pseudomonadota</taxon>
        <taxon>Alphaproteobacteria</taxon>
        <taxon>Sphingomonadales</taxon>
        <taxon>Sphingomonadaceae</taxon>
        <taxon>Sphingomonas</taxon>
    </lineage>
</organism>
<keyword evidence="1" id="KW-0472">Membrane</keyword>
<reference evidence="2" key="1">
    <citation type="submission" date="2023-07" db="EMBL/GenBank/DDBJ databases">
        <authorList>
            <person name="Kim M.K."/>
        </authorList>
    </citation>
    <scope>NUCLEOTIDE SEQUENCE</scope>
    <source>
        <strain evidence="2">CA1-15</strain>
    </source>
</reference>
<comment type="caution">
    <text evidence="2">The sequence shown here is derived from an EMBL/GenBank/DDBJ whole genome shotgun (WGS) entry which is preliminary data.</text>
</comment>
<feature type="transmembrane region" description="Helical" evidence="1">
    <location>
        <begin position="41"/>
        <end position="64"/>
    </location>
</feature>
<keyword evidence="1" id="KW-1133">Transmembrane helix</keyword>